<dbReference type="Gene3D" id="3.90.1150.10">
    <property type="entry name" value="Aspartate Aminotransferase, domain 1"/>
    <property type="match status" value="1"/>
</dbReference>
<organism evidence="12 13">
    <name type="scientific">Sulfurifustis variabilis</name>
    <dbReference type="NCBI Taxonomy" id="1675686"/>
    <lineage>
        <taxon>Bacteria</taxon>
        <taxon>Pseudomonadati</taxon>
        <taxon>Pseudomonadota</taxon>
        <taxon>Gammaproteobacteria</taxon>
        <taxon>Acidiferrobacterales</taxon>
        <taxon>Acidiferrobacteraceae</taxon>
        <taxon>Sulfurifustis</taxon>
    </lineage>
</organism>
<dbReference type="Proteomes" id="UP000218899">
    <property type="component" value="Chromosome"/>
</dbReference>
<keyword evidence="7 9" id="KW-0663">Pyridoxal phosphate</keyword>
<dbReference type="InterPro" id="IPR022834">
    <property type="entry name" value="AONS_Proteobacteria"/>
</dbReference>
<dbReference type="InterPro" id="IPR050087">
    <property type="entry name" value="AON_synthase_class-II"/>
</dbReference>
<evidence type="ECO:0000313" key="13">
    <source>
        <dbReference type="Proteomes" id="UP000218899"/>
    </source>
</evidence>
<dbReference type="HAMAP" id="MF_01693">
    <property type="entry name" value="BioF_aminotrans_2"/>
    <property type="match status" value="1"/>
</dbReference>
<keyword evidence="13" id="KW-1185">Reference proteome</keyword>
<keyword evidence="6 9" id="KW-0093">Biotin biosynthesis</keyword>
<feature type="binding site" evidence="9">
    <location>
        <position position="175"/>
    </location>
    <ligand>
        <name>pyridoxal 5'-phosphate</name>
        <dbReference type="ChEBI" id="CHEBI:597326"/>
    </ligand>
</feature>
<dbReference type="UniPathway" id="UPA00078"/>
<dbReference type="InterPro" id="IPR015424">
    <property type="entry name" value="PyrdxlP-dep_Trfase"/>
</dbReference>
<feature type="modified residue" description="N6-(pyridoxal phosphate)lysine" evidence="9 10">
    <location>
        <position position="235"/>
    </location>
</feature>
<feature type="binding site" evidence="9">
    <location>
        <position position="349"/>
    </location>
    <ligand>
        <name>substrate</name>
    </ligand>
</feature>
<evidence type="ECO:0000256" key="7">
    <source>
        <dbReference type="ARBA" id="ARBA00022898"/>
    </source>
</evidence>
<dbReference type="NCBIfam" id="TIGR00858">
    <property type="entry name" value="bioF"/>
    <property type="match status" value="1"/>
</dbReference>
<dbReference type="InterPro" id="IPR015422">
    <property type="entry name" value="PyrdxlP-dep_Trfase_small"/>
</dbReference>
<dbReference type="GO" id="GO:0008710">
    <property type="term" value="F:8-amino-7-oxononanoate synthase activity"/>
    <property type="evidence" value="ECO:0007669"/>
    <property type="project" value="UniProtKB-UniRule"/>
</dbReference>
<evidence type="ECO:0000256" key="1">
    <source>
        <dbReference type="ARBA" id="ARBA00001933"/>
    </source>
</evidence>
<evidence type="ECO:0000256" key="8">
    <source>
        <dbReference type="ARBA" id="ARBA00047715"/>
    </source>
</evidence>
<dbReference type="InterPro" id="IPR001917">
    <property type="entry name" value="Aminotrans_II_pyridoxalP_BS"/>
</dbReference>
<dbReference type="PANTHER" id="PTHR13693">
    <property type="entry name" value="CLASS II AMINOTRANSFERASE/8-AMINO-7-OXONONANOATE SYNTHASE"/>
    <property type="match status" value="1"/>
</dbReference>
<dbReference type="EMBL" id="AP014936">
    <property type="protein sequence ID" value="BAU47031.1"/>
    <property type="molecule type" value="Genomic_DNA"/>
</dbReference>
<comment type="catalytic activity">
    <reaction evidence="8 9">
        <text>6-carboxyhexanoyl-[ACP] + L-alanine + H(+) = (8S)-8-amino-7-oxononanoate + holo-[ACP] + CO2</text>
        <dbReference type="Rhea" id="RHEA:42288"/>
        <dbReference type="Rhea" id="RHEA-COMP:9685"/>
        <dbReference type="Rhea" id="RHEA-COMP:9955"/>
        <dbReference type="ChEBI" id="CHEBI:15378"/>
        <dbReference type="ChEBI" id="CHEBI:16526"/>
        <dbReference type="ChEBI" id="CHEBI:57972"/>
        <dbReference type="ChEBI" id="CHEBI:64479"/>
        <dbReference type="ChEBI" id="CHEBI:78846"/>
        <dbReference type="ChEBI" id="CHEBI:149468"/>
        <dbReference type="EC" id="2.3.1.47"/>
    </reaction>
</comment>
<evidence type="ECO:0000256" key="4">
    <source>
        <dbReference type="ARBA" id="ARBA00011738"/>
    </source>
</evidence>
<dbReference type="InterPro" id="IPR004723">
    <property type="entry name" value="AONS_Archaea/Proteobacteria"/>
</dbReference>
<keyword evidence="5 9" id="KW-0808">Transferase</keyword>
<comment type="similarity">
    <text evidence="3 9">Belongs to the class-II pyridoxal-phosphate-dependent aminotransferase family. BioF subfamily.</text>
</comment>
<comment type="subunit">
    <text evidence="4 9">Homodimer.</text>
</comment>
<dbReference type="InterPro" id="IPR015421">
    <property type="entry name" value="PyrdxlP-dep_Trfase_major"/>
</dbReference>
<proteinExistence type="inferred from homology"/>
<dbReference type="InterPro" id="IPR004839">
    <property type="entry name" value="Aminotransferase_I/II_large"/>
</dbReference>
<reference evidence="12 13" key="1">
    <citation type="submission" date="2015-08" db="EMBL/GenBank/DDBJ databases">
        <title>Complete genome sequence of Sulfurifustis variabilis.</title>
        <authorList>
            <person name="Miura A."/>
            <person name="Kojima H."/>
            <person name="Fukui M."/>
        </authorList>
    </citation>
    <scope>NUCLEOTIDE SEQUENCE [LARGE SCALE GENOMIC DNA]</scope>
    <source>
        <strain evidence="13">skN76</strain>
    </source>
</reference>
<evidence type="ECO:0000256" key="6">
    <source>
        <dbReference type="ARBA" id="ARBA00022756"/>
    </source>
</evidence>
<dbReference type="Gene3D" id="3.40.640.10">
    <property type="entry name" value="Type I PLP-dependent aspartate aminotransferase-like (Major domain)"/>
    <property type="match status" value="1"/>
</dbReference>
<dbReference type="Pfam" id="PF00155">
    <property type="entry name" value="Aminotran_1_2"/>
    <property type="match status" value="1"/>
</dbReference>
<dbReference type="AlphaFoldDB" id="A0A1B4VAJ7"/>
<comment type="pathway">
    <text evidence="2 9">Cofactor biosynthesis; biotin biosynthesis.</text>
</comment>
<feature type="binding site" evidence="9">
    <location>
        <position position="232"/>
    </location>
    <ligand>
        <name>pyridoxal 5'-phosphate</name>
        <dbReference type="ChEBI" id="CHEBI:597326"/>
    </ligand>
</feature>
<feature type="binding site" evidence="9">
    <location>
        <position position="130"/>
    </location>
    <ligand>
        <name>substrate</name>
    </ligand>
</feature>
<comment type="function">
    <text evidence="9">Catalyzes the decarboxylative condensation of pimeloyl-[acyl-carrier protein] and L-alanine to produce 8-amino-7-oxononanoate (AON), [acyl-carrier protein], and carbon dioxide.</text>
</comment>
<dbReference type="RefSeq" id="WP_197703327.1">
    <property type="nucleotide sequence ID" value="NZ_AP014936.1"/>
</dbReference>
<dbReference type="PANTHER" id="PTHR13693:SF100">
    <property type="entry name" value="8-AMINO-7-OXONONANOATE SYNTHASE"/>
    <property type="match status" value="1"/>
</dbReference>
<dbReference type="GO" id="GO:0030170">
    <property type="term" value="F:pyridoxal phosphate binding"/>
    <property type="evidence" value="ECO:0007669"/>
    <property type="project" value="UniProtKB-UniRule"/>
</dbReference>
<dbReference type="PROSITE" id="PS00599">
    <property type="entry name" value="AA_TRANSFER_CLASS_2"/>
    <property type="match status" value="1"/>
</dbReference>
<dbReference type="EC" id="2.3.1.47" evidence="9"/>
<feature type="binding site" evidence="9">
    <location>
        <position position="18"/>
    </location>
    <ligand>
        <name>substrate</name>
    </ligand>
</feature>
<name>A0A1B4VAJ7_9GAMM</name>
<feature type="binding site" evidence="9">
    <location>
        <begin position="105"/>
        <end position="106"/>
    </location>
    <ligand>
        <name>pyridoxal 5'-phosphate</name>
        <dbReference type="ChEBI" id="CHEBI:597326"/>
    </ligand>
</feature>
<dbReference type="KEGG" id="sva:SVA_0450"/>
<evidence type="ECO:0000256" key="3">
    <source>
        <dbReference type="ARBA" id="ARBA00010008"/>
    </source>
</evidence>
<protein>
    <recommendedName>
        <fullName evidence="9">8-amino-7-oxononanoate synthase</fullName>
        <shortName evidence="9">AONS</shortName>
        <ecNumber evidence="9">2.3.1.47</ecNumber>
    </recommendedName>
    <alternativeName>
        <fullName evidence="9">7-keto-8-amino-pelargonic acid synthase</fullName>
        <shortName evidence="9">7-KAP synthase</shortName>
        <shortName evidence="9">KAPA synthase</shortName>
    </alternativeName>
    <alternativeName>
        <fullName evidence="9">8-amino-7-ketopelargonate synthase</fullName>
    </alternativeName>
</protein>
<dbReference type="SUPFAM" id="SSF53383">
    <property type="entry name" value="PLP-dependent transferases"/>
    <property type="match status" value="1"/>
</dbReference>
<evidence type="ECO:0000313" key="12">
    <source>
        <dbReference type="EMBL" id="BAU47031.1"/>
    </source>
</evidence>
<feature type="domain" description="Aminotransferase class I/classII large" evidence="11">
    <location>
        <begin position="39"/>
        <end position="377"/>
    </location>
</feature>
<evidence type="ECO:0000256" key="10">
    <source>
        <dbReference type="PIRSR" id="PIRSR604723-51"/>
    </source>
</evidence>
<gene>
    <name evidence="9" type="primary">bioF</name>
    <name evidence="12" type="ORF">SVA_0450</name>
</gene>
<evidence type="ECO:0000256" key="5">
    <source>
        <dbReference type="ARBA" id="ARBA00022679"/>
    </source>
</evidence>
<evidence type="ECO:0000256" key="9">
    <source>
        <dbReference type="HAMAP-Rule" id="MF_01693"/>
    </source>
</evidence>
<feature type="binding site" evidence="9">
    <location>
        <position position="203"/>
    </location>
    <ligand>
        <name>pyridoxal 5'-phosphate</name>
        <dbReference type="ChEBI" id="CHEBI:597326"/>
    </ligand>
</feature>
<evidence type="ECO:0000256" key="2">
    <source>
        <dbReference type="ARBA" id="ARBA00004746"/>
    </source>
</evidence>
<comment type="cofactor">
    <cofactor evidence="1 9 10">
        <name>pyridoxal 5'-phosphate</name>
        <dbReference type="ChEBI" id="CHEBI:597326"/>
    </cofactor>
</comment>
<dbReference type="CDD" id="cd06454">
    <property type="entry name" value="KBL_like"/>
    <property type="match status" value="1"/>
</dbReference>
<sequence length="389" mass="41545">MNELQRRLAKRRAQGLYRTRMVLDSPQAVEVRVGDDALLSFCSNDYLGLANHPRVVEAFRSAVGRYGAGAGASHLVTGHTRAHHRLEDDLAELIGSERTLLFSTGYMANLGIVSALAGRGSRIYEDRLNHASLIDAARLARAKVTRYPHIAVSRLADSIDAHGPGGLITTDAVFSMDGDLAPLPELVRIARDAGARVLIDDAHGFGVLGENGRGSLEHWGIPPADPAILMCTLGKALGTFGAFVAGTADLIETLIQEARTYTYTTALPPAVAEATRASLAILRDEPWRRTHLHALVQRFRQGASDLGLALAESRTPIQPLIMGTATRASDAAAALRAAGLLVPAIRPPTVPEGSARLRITFSAAHTFEHVDRLLEALGRLPAVDDATAP</sequence>
<evidence type="ECO:0000259" key="11">
    <source>
        <dbReference type="Pfam" id="PF00155"/>
    </source>
</evidence>
<dbReference type="GO" id="GO:0009102">
    <property type="term" value="P:biotin biosynthetic process"/>
    <property type="evidence" value="ECO:0007669"/>
    <property type="project" value="UniProtKB-UniRule"/>
</dbReference>
<accession>A0A1B4VAJ7</accession>